<sequence>MIFLSCCHQSYCWSRCILQRFVRLQYWLVLAIALAGCILTSLKGEVLSNVRRWVVEDTLKDVANSRASRSTRAKDLLAEVSRWL</sequence>
<dbReference type="EnsemblPlants" id="Pp3c5_12860V3.2">
    <property type="protein sequence ID" value="PAC:32952960.CDS.1"/>
    <property type="gene ID" value="Pp3c5_12860"/>
</dbReference>
<reference evidence="3" key="3">
    <citation type="submission" date="2020-12" db="UniProtKB">
        <authorList>
            <consortium name="EnsemblPlants"/>
        </authorList>
    </citation>
    <scope>IDENTIFICATION</scope>
</reference>
<reference evidence="2 4" key="2">
    <citation type="journal article" date="2018" name="Plant J.">
        <title>The Physcomitrella patens chromosome-scale assembly reveals moss genome structure and evolution.</title>
        <authorList>
            <person name="Lang D."/>
            <person name="Ullrich K.K."/>
            <person name="Murat F."/>
            <person name="Fuchs J."/>
            <person name="Jenkins J."/>
            <person name="Haas F.B."/>
            <person name="Piednoel M."/>
            <person name="Gundlach H."/>
            <person name="Van Bel M."/>
            <person name="Meyberg R."/>
            <person name="Vives C."/>
            <person name="Morata J."/>
            <person name="Symeonidi A."/>
            <person name="Hiss M."/>
            <person name="Muchero W."/>
            <person name="Kamisugi Y."/>
            <person name="Saleh O."/>
            <person name="Blanc G."/>
            <person name="Decker E.L."/>
            <person name="van Gessel N."/>
            <person name="Grimwood J."/>
            <person name="Hayes R.D."/>
            <person name="Graham S.W."/>
            <person name="Gunter L.E."/>
            <person name="McDaniel S.F."/>
            <person name="Hoernstein S.N.W."/>
            <person name="Larsson A."/>
            <person name="Li F.W."/>
            <person name="Perroud P.F."/>
            <person name="Phillips J."/>
            <person name="Ranjan P."/>
            <person name="Rokshar D.S."/>
            <person name="Rothfels C.J."/>
            <person name="Schneider L."/>
            <person name="Shu S."/>
            <person name="Stevenson D.W."/>
            <person name="Thummler F."/>
            <person name="Tillich M."/>
            <person name="Villarreal Aguilar J.C."/>
            <person name="Widiez T."/>
            <person name="Wong G.K."/>
            <person name="Wymore A."/>
            <person name="Zhang Y."/>
            <person name="Zimmer A.D."/>
            <person name="Quatrano R.S."/>
            <person name="Mayer K.F.X."/>
            <person name="Goodstein D."/>
            <person name="Casacuberta J.M."/>
            <person name="Vandepoele K."/>
            <person name="Reski R."/>
            <person name="Cuming A.C."/>
            <person name="Tuskan G.A."/>
            <person name="Maumus F."/>
            <person name="Salse J."/>
            <person name="Schmutz J."/>
            <person name="Rensing S.A."/>
        </authorList>
    </citation>
    <scope>NUCLEOTIDE SEQUENCE [LARGE SCALE GENOMIC DNA]</scope>
    <source>
        <strain evidence="3 4">cv. Gransden 2004</strain>
    </source>
</reference>
<keyword evidence="1" id="KW-0812">Transmembrane</keyword>
<feature type="transmembrane region" description="Helical" evidence="1">
    <location>
        <begin position="24"/>
        <end position="42"/>
    </location>
</feature>
<evidence type="ECO:0000313" key="2">
    <source>
        <dbReference type="EMBL" id="PNR53921.1"/>
    </source>
</evidence>
<gene>
    <name evidence="2" type="ORF">PHYPA_007596</name>
</gene>
<dbReference type="AlphaFoldDB" id="A0A2K1KJG8"/>
<dbReference type="Gramene" id="Pp3c5_12860V3.2">
    <property type="protein sequence ID" value="PAC:32952960.CDS.1"/>
    <property type="gene ID" value="Pp3c5_12860"/>
</dbReference>
<dbReference type="EnsemblPlants" id="Pp3c5_12860V3.1">
    <property type="protein sequence ID" value="PAC:32952959.CDS.1"/>
    <property type="gene ID" value="Pp3c5_12860"/>
</dbReference>
<dbReference type="InParanoid" id="A0A2K1KJG8"/>
<dbReference type="Gramene" id="Pp3c5_12860V3.1">
    <property type="protein sequence ID" value="PAC:32952959.CDS.1"/>
    <property type="gene ID" value="Pp3c5_12860"/>
</dbReference>
<accession>A0A2K1KJG8</accession>
<keyword evidence="1" id="KW-0472">Membrane</keyword>
<organism evidence="2">
    <name type="scientific">Physcomitrium patens</name>
    <name type="common">Spreading-leaved earth moss</name>
    <name type="synonym">Physcomitrella patens</name>
    <dbReference type="NCBI Taxonomy" id="3218"/>
    <lineage>
        <taxon>Eukaryota</taxon>
        <taxon>Viridiplantae</taxon>
        <taxon>Streptophyta</taxon>
        <taxon>Embryophyta</taxon>
        <taxon>Bryophyta</taxon>
        <taxon>Bryophytina</taxon>
        <taxon>Bryopsida</taxon>
        <taxon>Funariidae</taxon>
        <taxon>Funariales</taxon>
        <taxon>Funariaceae</taxon>
        <taxon>Physcomitrium</taxon>
    </lineage>
</organism>
<reference evidence="2 4" key="1">
    <citation type="journal article" date="2008" name="Science">
        <title>The Physcomitrella genome reveals evolutionary insights into the conquest of land by plants.</title>
        <authorList>
            <person name="Rensing S."/>
            <person name="Lang D."/>
            <person name="Zimmer A."/>
            <person name="Terry A."/>
            <person name="Salamov A."/>
            <person name="Shapiro H."/>
            <person name="Nishiyama T."/>
            <person name="Perroud P.-F."/>
            <person name="Lindquist E."/>
            <person name="Kamisugi Y."/>
            <person name="Tanahashi T."/>
            <person name="Sakakibara K."/>
            <person name="Fujita T."/>
            <person name="Oishi K."/>
            <person name="Shin-I T."/>
            <person name="Kuroki Y."/>
            <person name="Toyoda A."/>
            <person name="Suzuki Y."/>
            <person name="Hashimoto A."/>
            <person name="Yamaguchi K."/>
            <person name="Sugano A."/>
            <person name="Kohara Y."/>
            <person name="Fujiyama A."/>
            <person name="Anterola A."/>
            <person name="Aoki S."/>
            <person name="Ashton N."/>
            <person name="Barbazuk W.B."/>
            <person name="Barker E."/>
            <person name="Bennetzen J."/>
            <person name="Bezanilla M."/>
            <person name="Blankenship R."/>
            <person name="Cho S.H."/>
            <person name="Dutcher S."/>
            <person name="Estelle M."/>
            <person name="Fawcett J.A."/>
            <person name="Gundlach H."/>
            <person name="Hanada K."/>
            <person name="Heyl A."/>
            <person name="Hicks K.A."/>
            <person name="Hugh J."/>
            <person name="Lohr M."/>
            <person name="Mayer K."/>
            <person name="Melkozernov A."/>
            <person name="Murata T."/>
            <person name="Nelson D."/>
            <person name="Pils B."/>
            <person name="Prigge M."/>
            <person name="Reiss B."/>
            <person name="Renner T."/>
            <person name="Rombauts S."/>
            <person name="Rushton P."/>
            <person name="Sanderfoot A."/>
            <person name="Schween G."/>
            <person name="Shiu S.-H."/>
            <person name="Stueber K."/>
            <person name="Theodoulou F.L."/>
            <person name="Tu H."/>
            <person name="Van de Peer Y."/>
            <person name="Verrier P.J."/>
            <person name="Waters E."/>
            <person name="Wood A."/>
            <person name="Yang L."/>
            <person name="Cove D."/>
            <person name="Cuming A."/>
            <person name="Hasebe M."/>
            <person name="Lucas S."/>
            <person name="Mishler D.B."/>
            <person name="Reski R."/>
            <person name="Grigoriev I."/>
            <person name="Quatrano R.S."/>
            <person name="Boore J.L."/>
        </authorList>
    </citation>
    <scope>NUCLEOTIDE SEQUENCE [LARGE SCALE GENOMIC DNA]</scope>
    <source>
        <strain evidence="3 4">cv. Gransden 2004</strain>
    </source>
</reference>
<evidence type="ECO:0000313" key="4">
    <source>
        <dbReference type="Proteomes" id="UP000006727"/>
    </source>
</evidence>
<keyword evidence="1" id="KW-1133">Transmembrane helix</keyword>
<dbReference type="Proteomes" id="UP000006727">
    <property type="component" value="Chromosome 5"/>
</dbReference>
<evidence type="ECO:0000256" key="1">
    <source>
        <dbReference type="SAM" id="Phobius"/>
    </source>
</evidence>
<dbReference type="EMBL" id="ABEU02000005">
    <property type="protein sequence ID" value="PNR53921.1"/>
    <property type="molecule type" value="Genomic_DNA"/>
</dbReference>
<evidence type="ECO:0000313" key="3">
    <source>
        <dbReference type="EnsemblPlants" id="PAC:32952959.CDS.1"/>
    </source>
</evidence>
<proteinExistence type="predicted"/>
<name>A0A2K1KJG8_PHYPA</name>
<keyword evidence="4" id="KW-1185">Reference proteome</keyword>
<protein>
    <submittedName>
        <fullName evidence="2 3">Uncharacterized protein</fullName>
    </submittedName>
</protein>